<accession>A0A645FQ78</accession>
<name>A0A645FQ78_9ZZZZ</name>
<evidence type="ECO:0000313" key="1">
    <source>
        <dbReference type="EMBL" id="MPN15519.1"/>
    </source>
</evidence>
<proteinExistence type="predicted"/>
<protein>
    <submittedName>
        <fullName evidence="1">Uncharacterized protein</fullName>
    </submittedName>
</protein>
<gene>
    <name evidence="1" type="ORF">SDC9_162853</name>
</gene>
<sequence>MLQQQRAPGRLPGLLHPLQPEGCLLPVQPLPGPGMALDAAEHIQGNFHQAAVVPPGGHGVHQTGKVSARLQLLIALFQHLRKCPVHEHRRLPLVAQAKVGGQIQQMPALPQKGGAEGVDGGNARLVDPDGLTAQVGVSGLLGQPCAQSVGDSAAQLGGGGLGIGDDEELIHVAPLPDHAVQQPLHQHPCFARASRG</sequence>
<reference evidence="1" key="1">
    <citation type="submission" date="2019-08" db="EMBL/GenBank/DDBJ databases">
        <authorList>
            <person name="Kucharzyk K."/>
            <person name="Murdoch R.W."/>
            <person name="Higgins S."/>
            <person name="Loffler F."/>
        </authorList>
    </citation>
    <scope>NUCLEOTIDE SEQUENCE</scope>
</reference>
<organism evidence="1">
    <name type="scientific">bioreactor metagenome</name>
    <dbReference type="NCBI Taxonomy" id="1076179"/>
    <lineage>
        <taxon>unclassified sequences</taxon>
        <taxon>metagenomes</taxon>
        <taxon>ecological metagenomes</taxon>
    </lineage>
</organism>
<dbReference type="EMBL" id="VSSQ01062321">
    <property type="protein sequence ID" value="MPN15519.1"/>
    <property type="molecule type" value="Genomic_DNA"/>
</dbReference>
<comment type="caution">
    <text evidence="1">The sequence shown here is derived from an EMBL/GenBank/DDBJ whole genome shotgun (WGS) entry which is preliminary data.</text>
</comment>
<dbReference type="AlphaFoldDB" id="A0A645FQ78"/>